<dbReference type="Proteomes" id="UP000749559">
    <property type="component" value="Unassembled WGS sequence"/>
</dbReference>
<evidence type="ECO:0000259" key="1">
    <source>
        <dbReference type="Pfam" id="PF12680"/>
    </source>
</evidence>
<evidence type="ECO:0000313" key="3">
    <source>
        <dbReference type="Proteomes" id="UP000749559"/>
    </source>
</evidence>
<dbReference type="InterPro" id="IPR032710">
    <property type="entry name" value="NTF2-like_dom_sf"/>
</dbReference>
<comment type="caution">
    <text evidence="2">The sequence shown here is derived from an EMBL/GenBank/DDBJ whole genome shotgun (WGS) entry which is preliminary data.</text>
</comment>
<dbReference type="SUPFAM" id="SSF54427">
    <property type="entry name" value="NTF2-like"/>
    <property type="match status" value="1"/>
</dbReference>
<reference evidence="2" key="1">
    <citation type="submission" date="2022-03" db="EMBL/GenBank/DDBJ databases">
        <authorList>
            <person name="Martin C."/>
        </authorList>
    </citation>
    <scope>NUCLEOTIDE SEQUENCE</scope>
</reference>
<accession>A0A8S4PVA1</accession>
<sequence length="133" mass="14974">MGAKLSTADIQSDEAALKGRLEAWFSLMKEKRLEDVVNLYTTDCVILPPKQPIHKGHEDGRRVFRQFIEAGVTCLHTGYVTLDIHGNIAITVSTYSIQDGEEKEIETGSVLNTWKKLDDGLWYMFRGTWGPSS</sequence>
<name>A0A8S4PVA1_OWEFU</name>
<keyword evidence="3" id="KW-1185">Reference proteome</keyword>
<dbReference type="AlphaFoldDB" id="A0A8S4PVA1"/>
<dbReference type="Gene3D" id="3.10.450.50">
    <property type="match status" value="1"/>
</dbReference>
<evidence type="ECO:0000313" key="2">
    <source>
        <dbReference type="EMBL" id="CAH1797754.1"/>
    </source>
</evidence>
<proteinExistence type="predicted"/>
<dbReference type="OrthoDB" id="9995382at2759"/>
<dbReference type="InterPro" id="IPR037401">
    <property type="entry name" value="SnoaL-like"/>
</dbReference>
<gene>
    <name evidence="2" type="ORF">OFUS_LOCUS21984</name>
</gene>
<dbReference type="Pfam" id="PF12680">
    <property type="entry name" value="SnoaL_2"/>
    <property type="match status" value="1"/>
</dbReference>
<feature type="domain" description="SnoaL-like" evidence="1">
    <location>
        <begin position="22"/>
        <end position="121"/>
    </location>
</feature>
<protein>
    <recommendedName>
        <fullName evidence="1">SnoaL-like domain-containing protein</fullName>
    </recommendedName>
</protein>
<dbReference type="EMBL" id="CAIIXF020000010">
    <property type="protein sequence ID" value="CAH1797754.1"/>
    <property type="molecule type" value="Genomic_DNA"/>
</dbReference>
<organism evidence="2 3">
    <name type="scientific">Owenia fusiformis</name>
    <name type="common">Polychaete worm</name>
    <dbReference type="NCBI Taxonomy" id="6347"/>
    <lineage>
        <taxon>Eukaryota</taxon>
        <taxon>Metazoa</taxon>
        <taxon>Spiralia</taxon>
        <taxon>Lophotrochozoa</taxon>
        <taxon>Annelida</taxon>
        <taxon>Polychaeta</taxon>
        <taxon>Sedentaria</taxon>
        <taxon>Canalipalpata</taxon>
        <taxon>Sabellida</taxon>
        <taxon>Oweniida</taxon>
        <taxon>Oweniidae</taxon>
        <taxon>Owenia</taxon>
    </lineage>
</organism>